<protein>
    <submittedName>
        <fullName evidence="4">Uncharacterized protein</fullName>
    </submittedName>
</protein>
<evidence type="ECO:0000313" key="4">
    <source>
        <dbReference type="EMBL" id="KAL2061587.1"/>
    </source>
</evidence>
<evidence type="ECO:0000313" key="5">
    <source>
        <dbReference type="Proteomes" id="UP001595075"/>
    </source>
</evidence>
<dbReference type="EMBL" id="JAZHXI010000018">
    <property type="protein sequence ID" value="KAL2061587.1"/>
    <property type="molecule type" value="Genomic_DNA"/>
</dbReference>
<organism evidence="4 5">
    <name type="scientific">Oculimacula yallundae</name>
    <dbReference type="NCBI Taxonomy" id="86028"/>
    <lineage>
        <taxon>Eukaryota</taxon>
        <taxon>Fungi</taxon>
        <taxon>Dikarya</taxon>
        <taxon>Ascomycota</taxon>
        <taxon>Pezizomycotina</taxon>
        <taxon>Leotiomycetes</taxon>
        <taxon>Helotiales</taxon>
        <taxon>Ploettnerulaceae</taxon>
        <taxon>Oculimacula</taxon>
    </lineage>
</organism>
<dbReference type="PROSITE" id="PS00061">
    <property type="entry name" value="ADH_SHORT"/>
    <property type="match status" value="1"/>
</dbReference>
<dbReference type="PRINTS" id="PR00081">
    <property type="entry name" value="GDHRDH"/>
</dbReference>
<accession>A0ABR4BVD9</accession>
<dbReference type="InterPro" id="IPR020904">
    <property type="entry name" value="Sc_DH/Rdtase_CS"/>
</dbReference>
<gene>
    <name evidence="4" type="ORF">VTL71DRAFT_6964</name>
</gene>
<evidence type="ECO:0000256" key="1">
    <source>
        <dbReference type="ARBA" id="ARBA00006484"/>
    </source>
</evidence>
<dbReference type="PANTHER" id="PTHR24320">
    <property type="entry name" value="RETINOL DEHYDROGENASE"/>
    <property type="match status" value="1"/>
</dbReference>
<comment type="caution">
    <text evidence="4">The sequence shown here is derived from an EMBL/GenBank/DDBJ whole genome shotgun (WGS) entry which is preliminary data.</text>
</comment>
<evidence type="ECO:0000256" key="2">
    <source>
        <dbReference type="ARBA" id="ARBA00022857"/>
    </source>
</evidence>
<keyword evidence="5" id="KW-1185">Reference proteome</keyword>
<dbReference type="PANTHER" id="PTHR24320:SF236">
    <property type="entry name" value="SHORT-CHAIN DEHYDROGENASE-RELATED"/>
    <property type="match status" value="1"/>
</dbReference>
<dbReference type="Gene3D" id="3.40.50.720">
    <property type="entry name" value="NAD(P)-binding Rossmann-like Domain"/>
    <property type="match status" value="1"/>
</dbReference>
<comment type="similarity">
    <text evidence="1">Belongs to the short-chain dehydrogenases/reductases (SDR) family.</text>
</comment>
<dbReference type="SUPFAM" id="SSF51735">
    <property type="entry name" value="NAD(P)-binding Rossmann-fold domains"/>
    <property type="match status" value="1"/>
</dbReference>
<dbReference type="InterPro" id="IPR036291">
    <property type="entry name" value="NAD(P)-bd_dom_sf"/>
</dbReference>
<dbReference type="Proteomes" id="UP001595075">
    <property type="component" value="Unassembled WGS sequence"/>
</dbReference>
<proteinExistence type="inferred from homology"/>
<reference evidence="4 5" key="1">
    <citation type="journal article" date="2024" name="Commun. Biol.">
        <title>Comparative genomic analysis of thermophilic fungi reveals convergent evolutionary adaptations and gene losses.</title>
        <authorList>
            <person name="Steindorff A.S."/>
            <person name="Aguilar-Pontes M.V."/>
            <person name="Robinson A.J."/>
            <person name="Andreopoulos B."/>
            <person name="LaButti K."/>
            <person name="Kuo A."/>
            <person name="Mondo S."/>
            <person name="Riley R."/>
            <person name="Otillar R."/>
            <person name="Haridas S."/>
            <person name="Lipzen A."/>
            <person name="Grimwood J."/>
            <person name="Schmutz J."/>
            <person name="Clum A."/>
            <person name="Reid I.D."/>
            <person name="Moisan M.C."/>
            <person name="Butler G."/>
            <person name="Nguyen T.T.M."/>
            <person name="Dewar K."/>
            <person name="Conant G."/>
            <person name="Drula E."/>
            <person name="Henrissat B."/>
            <person name="Hansel C."/>
            <person name="Singer S."/>
            <person name="Hutchinson M.I."/>
            <person name="de Vries R.P."/>
            <person name="Natvig D.O."/>
            <person name="Powell A.J."/>
            <person name="Tsang A."/>
            <person name="Grigoriev I.V."/>
        </authorList>
    </citation>
    <scope>NUCLEOTIDE SEQUENCE [LARGE SCALE GENOMIC DNA]</scope>
    <source>
        <strain evidence="4 5">CBS 494.80</strain>
    </source>
</reference>
<keyword evidence="2" id="KW-0521">NADP</keyword>
<keyword evidence="3" id="KW-0560">Oxidoreductase</keyword>
<evidence type="ECO:0000256" key="3">
    <source>
        <dbReference type="ARBA" id="ARBA00023002"/>
    </source>
</evidence>
<dbReference type="Pfam" id="PF00106">
    <property type="entry name" value="adh_short"/>
    <property type="match status" value="1"/>
</dbReference>
<name>A0ABR4BVD9_9HELO</name>
<sequence length="330" mass="36362">MLDALKTIVDQAIYIPSPSFTEKKLPSQDGKVFIVTGGYQGLGLALVKLLYSQPSACTIYIASRSQAKYDTALSELKRLYPNSHSRIEFLKLDLADLSTIRASAEEFMRREKRLDVLTNNAGLMNPPIGSTTAQGLELQMGTNCVGTMFFTECLLPVLKSTVKIAAEGSVRVTWASSILAYAKAPKGGVAWDDDGSPKVWGLDDVDYGQSKAGSVFLAREAAARWKEHGIVSVSWNPGNLKTTYYQSLSLYGKIKMWPTMFDPVLGAYTELYAGWSPDINLDSSGAFIIPWGRIWKQRADIENSMTTGGSEANTTAEKFWDWCSNQAKEF</sequence>
<dbReference type="InterPro" id="IPR002347">
    <property type="entry name" value="SDR_fam"/>
</dbReference>